<evidence type="ECO:0000313" key="3">
    <source>
        <dbReference type="EMBL" id="ANU78310.2"/>
    </source>
</evidence>
<keyword evidence="1" id="KW-0663">Pyridoxal phosphate</keyword>
<evidence type="ECO:0000313" key="4">
    <source>
        <dbReference type="Proteomes" id="UP000092574"/>
    </source>
</evidence>
<dbReference type="RefSeq" id="WP_084043819.1">
    <property type="nucleotide sequence ID" value="NZ_CP053228.1"/>
</dbReference>
<dbReference type="STRING" id="1796616.A4V09_22690"/>
<dbReference type="GO" id="GO:0004359">
    <property type="term" value="F:glutaminase activity"/>
    <property type="evidence" value="ECO:0007669"/>
    <property type="project" value="InterPro"/>
</dbReference>
<accession>A0A1C7IF41</accession>
<gene>
    <name evidence="3" type="ORF">A4V09_22690</name>
</gene>
<protein>
    <recommendedName>
        <fullName evidence="5">Glutamine amidotransferase</fullName>
    </recommendedName>
</protein>
<name>A0A1C7IF41_9FIRM</name>
<dbReference type="GO" id="GO:0042823">
    <property type="term" value="P:pyridoxal phosphate biosynthetic process"/>
    <property type="evidence" value="ECO:0007669"/>
    <property type="project" value="InterPro"/>
</dbReference>
<dbReference type="PROSITE" id="PS51130">
    <property type="entry name" value="PDXT_SNO_2"/>
    <property type="match status" value="1"/>
</dbReference>
<proteinExistence type="predicted"/>
<dbReference type="AlphaFoldDB" id="A0A1C7IF41"/>
<dbReference type="GO" id="GO:0008614">
    <property type="term" value="P:pyridoxine metabolic process"/>
    <property type="evidence" value="ECO:0007669"/>
    <property type="project" value="TreeGrafter"/>
</dbReference>
<dbReference type="Proteomes" id="UP000092574">
    <property type="component" value="Chromosome"/>
</dbReference>
<keyword evidence="4" id="KW-1185">Reference proteome</keyword>
<organism evidence="3 4">
    <name type="scientific">Blautia pseudococcoides</name>
    <dbReference type="NCBI Taxonomy" id="1796616"/>
    <lineage>
        <taxon>Bacteria</taxon>
        <taxon>Bacillati</taxon>
        <taxon>Bacillota</taxon>
        <taxon>Clostridia</taxon>
        <taxon>Lachnospirales</taxon>
        <taxon>Lachnospiraceae</taxon>
        <taxon>Blautia</taxon>
    </lineage>
</organism>
<dbReference type="Pfam" id="PF01174">
    <property type="entry name" value="SNO"/>
    <property type="match status" value="1"/>
</dbReference>
<sequence length="94" mass="10522">MPIMRTGMVKEDGMPVTVRRNAYGRQLGSFQTVEDMKGIGQFPMTFIRAPYIEEVWGDAEMSLAELVAARYGSQLGLAFHPELTGNAEIHRYSP</sequence>
<dbReference type="PANTHER" id="PTHR31559:SF0">
    <property type="entry name" value="PYRIDOXAL 5'-PHOSPHATE SYNTHASE SUBUNIT SNO1-RELATED"/>
    <property type="match status" value="1"/>
</dbReference>
<dbReference type="SUPFAM" id="SSF52317">
    <property type="entry name" value="Class I glutamine amidotransferase-like"/>
    <property type="match status" value="1"/>
</dbReference>
<dbReference type="InterPro" id="IPR002161">
    <property type="entry name" value="PdxT/SNO"/>
</dbReference>
<dbReference type="GO" id="GO:1903600">
    <property type="term" value="C:glutaminase complex"/>
    <property type="evidence" value="ECO:0007669"/>
    <property type="project" value="TreeGrafter"/>
</dbReference>
<evidence type="ECO:0000256" key="2">
    <source>
        <dbReference type="ARBA" id="ARBA00022962"/>
    </source>
</evidence>
<dbReference type="GO" id="GO:0005829">
    <property type="term" value="C:cytosol"/>
    <property type="evidence" value="ECO:0007669"/>
    <property type="project" value="TreeGrafter"/>
</dbReference>
<dbReference type="Gene3D" id="3.40.50.880">
    <property type="match status" value="1"/>
</dbReference>
<evidence type="ECO:0008006" key="5">
    <source>
        <dbReference type="Google" id="ProtNLM"/>
    </source>
</evidence>
<dbReference type="OrthoDB" id="9810320at2"/>
<dbReference type="KEGG" id="byl:A4V09_22690"/>
<evidence type="ECO:0000256" key="1">
    <source>
        <dbReference type="ARBA" id="ARBA00022898"/>
    </source>
</evidence>
<dbReference type="EMBL" id="CP015405">
    <property type="protein sequence ID" value="ANU78310.2"/>
    <property type="molecule type" value="Genomic_DNA"/>
</dbReference>
<dbReference type="PANTHER" id="PTHR31559">
    <property type="entry name" value="PYRIDOXAL 5'-PHOSPHATE SYNTHASE SUBUNIT SNO"/>
    <property type="match status" value="1"/>
</dbReference>
<reference evidence="3" key="1">
    <citation type="submission" date="2017-04" db="EMBL/GenBank/DDBJ databases">
        <title>Complete Genome Sequences of Twelve Strains of a Stable Defined Moderately Diverse Mouse Microbiota 2 (sDMDMm2).</title>
        <authorList>
            <person name="Uchimura Y."/>
            <person name="Wyss M."/>
            <person name="Brugiroux S."/>
            <person name="Limenitakis J.P."/>
            <person name="Stecher B."/>
            <person name="McCoy K.D."/>
            <person name="Macpherson A.J."/>
        </authorList>
    </citation>
    <scope>NUCLEOTIDE SEQUENCE</scope>
    <source>
        <strain evidence="3">YL58</strain>
    </source>
</reference>
<keyword evidence="2" id="KW-0315">Glutamine amidotransferase</keyword>
<dbReference type="InterPro" id="IPR029062">
    <property type="entry name" value="Class_I_gatase-like"/>
</dbReference>